<dbReference type="EMBL" id="JAUJEB010000001">
    <property type="protein sequence ID" value="MDN5212116.1"/>
    <property type="molecule type" value="Genomic_DNA"/>
</dbReference>
<protein>
    <submittedName>
        <fullName evidence="1">Uncharacterized protein</fullName>
    </submittedName>
</protein>
<proteinExistence type="predicted"/>
<keyword evidence="2" id="KW-1185">Reference proteome</keyword>
<organism evidence="1 2">
    <name type="scientific">Agaribacillus aureus</name>
    <dbReference type="NCBI Taxonomy" id="3051825"/>
    <lineage>
        <taxon>Bacteria</taxon>
        <taxon>Pseudomonadati</taxon>
        <taxon>Bacteroidota</taxon>
        <taxon>Cytophagia</taxon>
        <taxon>Cytophagales</taxon>
        <taxon>Splendidivirgaceae</taxon>
        <taxon>Agaribacillus</taxon>
    </lineage>
</organism>
<comment type="caution">
    <text evidence="1">The sequence shown here is derived from an EMBL/GenBank/DDBJ whole genome shotgun (WGS) entry which is preliminary data.</text>
</comment>
<sequence>MAASGQENDKNDNNHELDLSLLDELDLDTLTLIDLIDSLLSMEEPGSQLSVNAGYISQITSSGRDLDFRQYGFNLGVGYFHKSGLFANVNGFWYSDFDPNYGLTAVSLGYLGFIGKKVAYLGSYDHSFFTAEENVSLTNSLNGTVIFDFAFFEPYLDYSFYFGRGNTHRISPGITLDLKKRNWLIFESISLRPTFSVIFGSTEIVNTKLQSTDDQNFNRFLSFRPRLKEFLESNPTQEQIDVLLRVYPRLQEFLAQNGENVFGLMNYGFSFPLSVGIGSTSLVFTYTYNIPEELPGELFELSPNDYISLSLYYKFKL</sequence>
<dbReference type="Proteomes" id="UP001172083">
    <property type="component" value="Unassembled WGS sequence"/>
</dbReference>
<name>A0ABT8L4D9_9BACT</name>
<dbReference type="RefSeq" id="WP_346757440.1">
    <property type="nucleotide sequence ID" value="NZ_JAUJEB010000001.1"/>
</dbReference>
<accession>A0ABT8L4D9</accession>
<reference evidence="1" key="1">
    <citation type="submission" date="2023-06" db="EMBL/GenBank/DDBJ databases">
        <title>Genomic of Agaribacillus aureum.</title>
        <authorList>
            <person name="Wang G."/>
        </authorList>
    </citation>
    <scope>NUCLEOTIDE SEQUENCE</scope>
    <source>
        <strain evidence="1">BMA12</strain>
    </source>
</reference>
<evidence type="ECO:0000313" key="1">
    <source>
        <dbReference type="EMBL" id="MDN5212116.1"/>
    </source>
</evidence>
<gene>
    <name evidence="1" type="ORF">QQ020_08640</name>
</gene>
<evidence type="ECO:0000313" key="2">
    <source>
        <dbReference type="Proteomes" id="UP001172083"/>
    </source>
</evidence>